<evidence type="ECO:0000256" key="7">
    <source>
        <dbReference type="ARBA" id="ARBA00023002"/>
    </source>
</evidence>
<dbReference type="Pfam" id="PF04205">
    <property type="entry name" value="FMN_bind"/>
    <property type="match status" value="1"/>
</dbReference>
<dbReference type="InterPro" id="IPR027477">
    <property type="entry name" value="Succ_DH/fumarate_Rdtase_cat_sf"/>
</dbReference>
<feature type="domain" description="FMN-binding" evidence="9">
    <location>
        <begin position="55"/>
        <end position="129"/>
    </location>
</feature>
<dbReference type="PROSITE" id="PS51257">
    <property type="entry name" value="PROKAR_LIPOPROTEIN"/>
    <property type="match status" value="1"/>
</dbReference>
<dbReference type="Proteomes" id="UP000789325">
    <property type="component" value="Unassembled WGS sequence"/>
</dbReference>
<proteinExistence type="predicted"/>
<evidence type="ECO:0000256" key="1">
    <source>
        <dbReference type="ARBA" id="ARBA00001917"/>
    </source>
</evidence>
<dbReference type="Pfam" id="PF00890">
    <property type="entry name" value="FAD_binding_2"/>
    <property type="match status" value="1"/>
</dbReference>
<dbReference type="NCBIfam" id="TIGR01409">
    <property type="entry name" value="TAT_signal_seq"/>
    <property type="match status" value="1"/>
</dbReference>
<dbReference type="SUPFAM" id="SSF51905">
    <property type="entry name" value="FAD/NAD(P)-binding domain"/>
    <property type="match status" value="1"/>
</dbReference>
<dbReference type="Gene3D" id="3.50.50.60">
    <property type="entry name" value="FAD/NAD(P)-binding domain"/>
    <property type="match status" value="2"/>
</dbReference>
<dbReference type="InterPro" id="IPR003953">
    <property type="entry name" value="FAD-dep_OxRdtase_2_FAD-bd"/>
</dbReference>
<evidence type="ECO:0000313" key="10">
    <source>
        <dbReference type="EMBL" id="HJH44364.1"/>
    </source>
</evidence>
<evidence type="ECO:0000313" key="11">
    <source>
        <dbReference type="Proteomes" id="UP000789325"/>
    </source>
</evidence>
<comment type="cofactor">
    <cofactor evidence="1">
        <name>FMN</name>
        <dbReference type="ChEBI" id="CHEBI:58210"/>
    </cofactor>
</comment>
<dbReference type="EMBL" id="DYZL01000226">
    <property type="protein sequence ID" value="HJH44364.1"/>
    <property type="molecule type" value="Genomic_DNA"/>
</dbReference>
<evidence type="ECO:0000256" key="4">
    <source>
        <dbReference type="ARBA" id="ARBA00015872"/>
    </source>
</evidence>
<dbReference type="PANTHER" id="PTHR43400:SF10">
    <property type="entry name" value="3-OXOSTEROID 1-DEHYDROGENASE"/>
    <property type="match status" value="1"/>
</dbReference>
<evidence type="ECO:0000259" key="9">
    <source>
        <dbReference type="SMART" id="SM00900"/>
    </source>
</evidence>
<evidence type="ECO:0000256" key="2">
    <source>
        <dbReference type="ARBA" id="ARBA00001974"/>
    </source>
</evidence>
<evidence type="ECO:0000256" key="3">
    <source>
        <dbReference type="ARBA" id="ARBA00013137"/>
    </source>
</evidence>
<evidence type="ECO:0000256" key="8">
    <source>
        <dbReference type="ARBA" id="ARBA00049922"/>
    </source>
</evidence>
<protein>
    <recommendedName>
        <fullName evidence="4">Urocanate reductase</fullName>
        <ecNumber evidence="3">1.3.99.33</ecNumber>
    </recommendedName>
</protein>
<dbReference type="GO" id="GO:0008202">
    <property type="term" value="P:steroid metabolic process"/>
    <property type="evidence" value="ECO:0007669"/>
    <property type="project" value="UniProtKB-ARBA"/>
</dbReference>
<keyword evidence="6" id="KW-0274">FAD</keyword>
<organism evidence="10 11">
    <name type="scientific">Rubneribacter badeniensis</name>
    <dbReference type="NCBI Taxonomy" id="2070688"/>
    <lineage>
        <taxon>Bacteria</taxon>
        <taxon>Bacillati</taxon>
        <taxon>Actinomycetota</taxon>
        <taxon>Coriobacteriia</taxon>
        <taxon>Eggerthellales</taxon>
        <taxon>Eggerthellaceae</taxon>
        <taxon>Rubneribacter</taxon>
    </lineage>
</organism>
<dbReference type="InterPro" id="IPR007329">
    <property type="entry name" value="FMN-bd"/>
</dbReference>
<comment type="caution">
    <text evidence="10">The sequence shown here is derived from an EMBL/GenBank/DDBJ whole genome shotgun (WGS) entry which is preliminary data.</text>
</comment>
<dbReference type="GO" id="GO:0033765">
    <property type="term" value="F:steroid dehydrogenase activity, acting on the CH-CH group of donors"/>
    <property type="evidence" value="ECO:0007669"/>
    <property type="project" value="UniProtKB-ARBA"/>
</dbReference>
<dbReference type="GO" id="GO:0010181">
    <property type="term" value="F:FMN binding"/>
    <property type="evidence" value="ECO:0007669"/>
    <property type="project" value="InterPro"/>
</dbReference>
<dbReference type="PROSITE" id="PS51318">
    <property type="entry name" value="TAT"/>
    <property type="match status" value="1"/>
</dbReference>
<dbReference type="InterPro" id="IPR006311">
    <property type="entry name" value="TAT_signal"/>
</dbReference>
<sequence length="644" mass="68770">MTLAHRPELSRRSFVKTMTVAGVSMAVFGITGCSPSSSSDAGSFKPGTYTANSQGKFGPVHVEATFSEDALISLSVTDHEETKFISDAAIERVPASIVEHQALDVDAVTGATLTSMAIMAAATDCVKQAGGKKLGGSYEKPAPSTAVEDIEADVVIVGAGGSGTVAALTAARLGAKKVVVLEKSCTIGGNALVSGGYLEYVNAPDELREEMTDSYAAELAGELEQAASVMPAEDLAKLQSDYDAWKASGSTKVFDSIYLHALQYKLQGEGEYAEMLKTAENIADLDEWLVSEGFQFKELCGIVGYSWPRWTSPVEGVCGQGYFMFYQDAIEKNDYPVEIYLNTPANELIIEDSTVVGAQATGPDGTTYRVRGEKGVILATGGFSGNPDMLREYNTMWPFKEGVDIPTTNAYGHTGDGITMGLAAGGTVALMDTQMPFPFADCKNSTDETTVGDDVDCVIVNKEGKRFMDEVKDRYTMTQHIMEQTDQQMFMISDADTCRVNGDVNRYGHSLQSLIDQGQLYRADTIEELGEQIGCGGAALKETVERYNEIARAGEDPDFGRTTFSEESPIENPPFYASPRTWAMHITVGGLNVDIHDGYRVLDESGAPIPGLRAIGETIVGSCGIGVQGEGFAVAKSLFGGEGA</sequence>
<comment type="cofactor">
    <cofactor evidence="2">
        <name>FAD</name>
        <dbReference type="ChEBI" id="CHEBI:57692"/>
    </cofactor>
</comment>
<reference evidence="10" key="2">
    <citation type="submission" date="2021-09" db="EMBL/GenBank/DDBJ databases">
        <authorList>
            <person name="Gilroy R."/>
        </authorList>
    </citation>
    <scope>NUCLEOTIDE SEQUENCE</scope>
    <source>
        <strain evidence="10">USAMLcec12-2067</strain>
    </source>
</reference>
<reference evidence="10" key="1">
    <citation type="journal article" date="2021" name="PeerJ">
        <title>Extensive microbial diversity within the chicken gut microbiome revealed by metagenomics and culture.</title>
        <authorList>
            <person name="Gilroy R."/>
            <person name="Ravi A."/>
            <person name="Getino M."/>
            <person name="Pursley I."/>
            <person name="Horton D.L."/>
            <person name="Alikhan N.F."/>
            <person name="Baker D."/>
            <person name="Gharbi K."/>
            <person name="Hall N."/>
            <person name="Watson M."/>
            <person name="Adriaenssens E.M."/>
            <person name="Foster-Nyarko E."/>
            <person name="Jarju S."/>
            <person name="Secka A."/>
            <person name="Antonio M."/>
            <person name="Oren A."/>
            <person name="Chaudhuri R.R."/>
            <person name="La Ragione R."/>
            <person name="Hildebrand F."/>
            <person name="Pallen M.J."/>
        </authorList>
    </citation>
    <scope>NUCLEOTIDE SEQUENCE</scope>
    <source>
        <strain evidence="10">USAMLcec12-2067</strain>
    </source>
</reference>
<comment type="catalytic activity">
    <reaction evidence="8">
        <text>dihydrourocanate + A = urocanate + AH2</text>
        <dbReference type="Rhea" id="RHEA:36059"/>
        <dbReference type="ChEBI" id="CHEBI:13193"/>
        <dbReference type="ChEBI" id="CHEBI:17499"/>
        <dbReference type="ChEBI" id="CHEBI:27247"/>
        <dbReference type="ChEBI" id="CHEBI:72991"/>
        <dbReference type="EC" id="1.3.99.33"/>
    </reaction>
</comment>
<gene>
    <name evidence="10" type="ORF">K8V16_11300</name>
</gene>
<dbReference type="GO" id="GO:0016020">
    <property type="term" value="C:membrane"/>
    <property type="evidence" value="ECO:0007669"/>
    <property type="project" value="InterPro"/>
</dbReference>
<keyword evidence="7" id="KW-0560">Oxidoreductase</keyword>
<name>A0A9D2VMC7_9ACTN</name>
<dbReference type="InterPro" id="IPR050315">
    <property type="entry name" value="FAD-oxidoreductase_2"/>
</dbReference>
<dbReference type="Gene3D" id="3.90.1010.20">
    <property type="match status" value="1"/>
</dbReference>
<dbReference type="Gene3D" id="3.90.700.10">
    <property type="entry name" value="Succinate dehydrogenase/fumarate reductase flavoprotein, catalytic domain"/>
    <property type="match status" value="1"/>
</dbReference>
<evidence type="ECO:0000256" key="5">
    <source>
        <dbReference type="ARBA" id="ARBA00022630"/>
    </source>
</evidence>
<dbReference type="InterPro" id="IPR036188">
    <property type="entry name" value="FAD/NAD-bd_sf"/>
</dbReference>
<dbReference type="EC" id="1.3.99.33" evidence="3"/>
<keyword evidence="5" id="KW-0285">Flavoprotein</keyword>
<accession>A0A9D2VMC7</accession>
<dbReference type="AlphaFoldDB" id="A0A9D2VMC7"/>
<dbReference type="PANTHER" id="PTHR43400">
    <property type="entry name" value="FUMARATE REDUCTASE"/>
    <property type="match status" value="1"/>
</dbReference>
<evidence type="ECO:0000256" key="6">
    <source>
        <dbReference type="ARBA" id="ARBA00022827"/>
    </source>
</evidence>
<dbReference type="InterPro" id="IPR019546">
    <property type="entry name" value="TAT_signal_bac_arc"/>
</dbReference>
<dbReference type="SMART" id="SM00900">
    <property type="entry name" value="FMN_bind"/>
    <property type="match status" value="1"/>
</dbReference>
<dbReference type="SUPFAM" id="SSF56425">
    <property type="entry name" value="Succinate dehydrogenase/fumarate reductase flavoprotein, catalytic domain"/>
    <property type="match status" value="1"/>
</dbReference>